<dbReference type="Pfam" id="PF08869">
    <property type="entry name" value="XisI"/>
    <property type="match status" value="1"/>
</dbReference>
<dbReference type="STRING" id="317619.GCA_000332315_00149"/>
<keyword evidence="2" id="KW-1185">Reference proteome</keyword>
<accession>A0A0M2PT12</accession>
<sequence>MESLERVREIIVEILEEYSTHIPSNGQIEMELILDRERDRYQLVALGWNKAQRVYGSMIHIDLKGDKIWIQNDGTEVGIANLLVEQGIPQKSIILAYHAPYLRQYTEFGLG</sequence>
<reference evidence="1" key="1">
    <citation type="submission" date="2012-04" db="EMBL/GenBank/DDBJ databases">
        <authorList>
            <person name="Borisov I.G."/>
            <person name="Ivanikova N.V."/>
            <person name="Pinevich A.V."/>
        </authorList>
    </citation>
    <scope>NUCLEOTIDE SEQUENCE</scope>
    <source>
        <strain evidence="1">CALU 1027</strain>
    </source>
</reference>
<dbReference type="InterPro" id="IPR014968">
    <property type="entry name" value="XisI"/>
</dbReference>
<dbReference type="SUPFAM" id="SSF143847">
    <property type="entry name" value="XisI-like"/>
    <property type="match status" value="1"/>
</dbReference>
<evidence type="ECO:0000313" key="1">
    <source>
        <dbReference type="EMBL" id="KKI99650.1"/>
    </source>
</evidence>
<evidence type="ECO:0000313" key="2">
    <source>
        <dbReference type="Proteomes" id="UP000034681"/>
    </source>
</evidence>
<proteinExistence type="predicted"/>
<dbReference type="RefSeq" id="WP_016923154.1">
    <property type="nucleotide sequence ID" value="NZ_KB235933.1"/>
</dbReference>
<dbReference type="Gene3D" id="3.30.310.110">
    <property type="entry name" value="XisI-like"/>
    <property type="match status" value="1"/>
</dbReference>
<dbReference type="eggNOG" id="ENOG5032SR6">
    <property type="taxonomic scope" value="Bacteria"/>
</dbReference>
<gene>
    <name evidence="1" type="ORF">PROH_07075</name>
</gene>
<name>A0A0M2PT12_PROHO</name>
<dbReference type="OrthoDB" id="467081at2"/>
<dbReference type="Proteomes" id="UP000034681">
    <property type="component" value="Unassembled WGS sequence"/>
</dbReference>
<dbReference type="InterPro" id="IPR035943">
    <property type="entry name" value="XisI-like_sf"/>
</dbReference>
<dbReference type="AlphaFoldDB" id="A0A0M2PT12"/>
<dbReference type="CDD" id="cd16382">
    <property type="entry name" value="XisI-like"/>
    <property type="match status" value="1"/>
</dbReference>
<comment type="caution">
    <text evidence="1">The sequence shown here is derived from an EMBL/GenBank/DDBJ whole genome shotgun (WGS) entry which is preliminary data.</text>
</comment>
<protein>
    <submittedName>
        <fullName evidence="1">Fatty-acid oxidation protein subunit alpha</fullName>
    </submittedName>
</protein>
<organism evidence="1 2">
    <name type="scientific">Prochlorothrix hollandica PCC 9006 = CALU 1027</name>
    <dbReference type="NCBI Taxonomy" id="317619"/>
    <lineage>
        <taxon>Bacteria</taxon>
        <taxon>Bacillati</taxon>
        <taxon>Cyanobacteriota</taxon>
        <taxon>Cyanophyceae</taxon>
        <taxon>Prochlorotrichales</taxon>
        <taxon>Prochlorotrichaceae</taxon>
        <taxon>Prochlorothrix</taxon>
    </lineage>
</organism>
<dbReference type="EMBL" id="AJTX02000004">
    <property type="protein sequence ID" value="KKI99650.1"/>
    <property type="molecule type" value="Genomic_DNA"/>
</dbReference>